<dbReference type="STRING" id="980561.A1359_20690"/>
<evidence type="ECO:0000256" key="1">
    <source>
        <dbReference type="SAM" id="MobiDB-lite"/>
    </source>
</evidence>
<keyword evidence="2" id="KW-0472">Membrane</keyword>
<protein>
    <submittedName>
        <fullName evidence="3">Uncharacterized protein</fullName>
    </submittedName>
</protein>
<keyword evidence="4" id="KW-1185">Reference proteome</keyword>
<dbReference type="EMBL" id="LUUI01000037">
    <property type="protein sequence ID" value="OAI20618.1"/>
    <property type="molecule type" value="Genomic_DNA"/>
</dbReference>
<reference evidence="3 4" key="1">
    <citation type="submission" date="2016-03" db="EMBL/GenBank/DDBJ databases">
        <authorList>
            <person name="Ploux O."/>
        </authorList>
    </citation>
    <scope>NUCLEOTIDE SEQUENCE [LARGE SCALE GENOMIC DNA]</scope>
    <source>
        <strain evidence="3 4">R-45370</strain>
    </source>
</reference>
<organism evidence="3 4">
    <name type="scientific">Methylomonas lenta</name>
    <dbReference type="NCBI Taxonomy" id="980561"/>
    <lineage>
        <taxon>Bacteria</taxon>
        <taxon>Pseudomonadati</taxon>
        <taxon>Pseudomonadota</taxon>
        <taxon>Gammaproteobacteria</taxon>
        <taxon>Methylococcales</taxon>
        <taxon>Methylococcaceae</taxon>
        <taxon>Methylomonas</taxon>
    </lineage>
</organism>
<dbReference type="Proteomes" id="UP000078476">
    <property type="component" value="Unassembled WGS sequence"/>
</dbReference>
<dbReference type="RefSeq" id="WP_066977557.1">
    <property type="nucleotide sequence ID" value="NZ_LUUI01000037.1"/>
</dbReference>
<accession>A0A177NRC2</accession>
<keyword evidence="2" id="KW-1133">Transmembrane helix</keyword>
<name>A0A177NRC2_9GAMM</name>
<keyword evidence="2" id="KW-0812">Transmembrane</keyword>
<evidence type="ECO:0000313" key="3">
    <source>
        <dbReference type="EMBL" id="OAI20618.1"/>
    </source>
</evidence>
<proteinExistence type="predicted"/>
<gene>
    <name evidence="3" type="ORF">A1359_20690</name>
</gene>
<evidence type="ECO:0000313" key="4">
    <source>
        <dbReference type="Proteomes" id="UP000078476"/>
    </source>
</evidence>
<feature type="region of interest" description="Disordered" evidence="1">
    <location>
        <begin position="67"/>
        <end position="90"/>
    </location>
</feature>
<feature type="transmembrane region" description="Helical" evidence="2">
    <location>
        <begin position="20"/>
        <end position="39"/>
    </location>
</feature>
<feature type="compositionally biased region" description="Polar residues" evidence="1">
    <location>
        <begin position="67"/>
        <end position="83"/>
    </location>
</feature>
<dbReference type="AlphaFoldDB" id="A0A177NRC2"/>
<comment type="caution">
    <text evidence="3">The sequence shown here is derived from an EMBL/GenBank/DDBJ whole genome shotgun (WGS) entry which is preliminary data.</text>
</comment>
<sequence>MNVKGEPSLPGLPSFGTLGFFAAVIGGIWLLISLSGAAAERNRRAWFRTDSCGLNWSQASSLWARSSPSESICSRPNGSSTGQIRRKSSAEREKQAAFIKRLYQYFTEL</sequence>
<evidence type="ECO:0000256" key="2">
    <source>
        <dbReference type="SAM" id="Phobius"/>
    </source>
</evidence>